<gene>
    <name evidence="3" type="ORF">EHAR0213_LOCUS17087</name>
</gene>
<evidence type="ECO:0000313" key="3">
    <source>
        <dbReference type="EMBL" id="CAE0358165.1"/>
    </source>
</evidence>
<evidence type="ECO:0000256" key="2">
    <source>
        <dbReference type="SAM" id="MobiDB-lite"/>
    </source>
</evidence>
<keyword evidence="1" id="KW-0175">Coiled coil</keyword>
<dbReference type="EMBL" id="HBII01040827">
    <property type="protein sequence ID" value="CAE0358165.1"/>
    <property type="molecule type" value="Transcribed_RNA"/>
</dbReference>
<proteinExistence type="predicted"/>
<reference evidence="3" key="1">
    <citation type="submission" date="2021-01" db="EMBL/GenBank/DDBJ databases">
        <authorList>
            <person name="Corre E."/>
            <person name="Pelletier E."/>
            <person name="Niang G."/>
            <person name="Scheremetjew M."/>
            <person name="Finn R."/>
            <person name="Kale V."/>
            <person name="Holt S."/>
            <person name="Cochrane G."/>
            <person name="Meng A."/>
            <person name="Brown T."/>
            <person name="Cohen L."/>
        </authorList>
    </citation>
    <scope>NUCLEOTIDE SEQUENCE</scope>
    <source>
        <strain evidence="3">FSP1.4</strain>
    </source>
</reference>
<evidence type="ECO:0000256" key="1">
    <source>
        <dbReference type="SAM" id="Coils"/>
    </source>
</evidence>
<accession>A0A7S3NCE6</accession>
<evidence type="ECO:0008006" key="4">
    <source>
        <dbReference type="Google" id="ProtNLM"/>
    </source>
</evidence>
<dbReference type="AlphaFoldDB" id="A0A7S3NCE6"/>
<sequence>MFQPFRAFSTSDESPKGDNDAAEAYPIRHKYQNDFLLAFRRLQQLQTKLAEDKESTEDLELELRSLNQSYGVFPEVVEEHSFDSEADTSLLSEQDDELIHLSLEDIGLLDKPESSKVIGDESDEYVFELISTHERKRLKMKKHQRQKRKKRLRNLLKKRNK</sequence>
<organism evidence="3">
    <name type="scientific">Euplotes harpa</name>
    <dbReference type="NCBI Taxonomy" id="151035"/>
    <lineage>
        <taxon>Eukaryota</taxon>
        <taxon>Sar</taxon>
        <taxon>Alveolata</taxon>
        <taxon>Ciliophora</taxon>
        <taxon>Intramacronucleata</taxon>
        <taxon>Spirotrichea</taxon>
        <taxon>Hypotrichia</taxon>
        <taxon>Euplotida</taxon>
        <taxon>Euplotidae</taxon>
        <taxon>Euplotes</taxon>
    </lineage>
</organism>
<name>A0A7S3NCE6_9SPIT</name>
<feature type="coiled-coil region" evidence="1">
    <location>
        <begin position="42"/>
        <end position="69"/>
    </location>
</feature>
<feature type="region of interest" description="Disordered" evidence="2">
    <location>
        <begin position="1"/>
        <end position="24"/>
    </location>
</feature>
<protein>
    <recommendedName>
        <fullName evidence="4">Mitochondrial mRNA-processing protein COX24 C-terminal domain-containing protein</fullName>
    </recommendedName>
</protein>
<feature type="region of interest" description="Disordered" evidence="2">
    <location>
        <begin position="136"/>
        <end position="161"/>
    </location>
</feature>